<organism evidence="2 3">
    <name type="scientific">Lepidopterella palustris CBS 459.81</name>
    <dbReference type="NCBI Taxonomy" id="1314670"/>
    <lineage>
        <taxon>Eukaryota</taxon>
        <taxon>Fungi</taxon>
        <taxon>Dikarya</taxon>
        <taxon>Ascomycota</taxon>
        <taxon>Pezizomycotina</taxon>
        <taxon>Dothideomycetes</taxon>
        <taxon>Pleosporomycetidae</taxon>
        <taxon>Mytilinidiales</taxon>
        <taxon>Argynnaceae</taxon>
        <taxon>Lepidopterella</taxon>
    </lineage>
</organism>
<feature type="non-terminal residue" evidence="2">
    <location>
        <position position="1"/>
    </location>
</feature>
<dbReference type="EMBL" id="KV745404">
    <property type="protein sequence ID" value="OCK74846.1"/>
    <property type="molecule type" value="Genomic_DNA"/>
</dbReference>
<evidence type="ECO:0000313" key="3">
    <source>
        <dbReference type="Proteomes" id="UP000250266"/>
    </source>
</evidence>
<keyword evidence="3" id="KW-1185">Reference proteome</keyword>
<dbReference type="Proteomes" id="UP000250266">
    <property type="component" value="Unassembled WGS sequence"/>
</dbReference>
<name>A0A8E2E0D5_9PEZI</name>
<accession>A0A8E2E0D5</accession>
<gene>
    <name evidence="2" type="ORF">K432DRAFT_309842</name>
</gene>
<keyword evidence="1" id="KW-0812">Transmembrane</keyword>
<evidence type="ECO:0000313" key="2">
    <source>
        <dbReference type="EMBL" id="OCK74846.1"/>
    </source>
</evidence>
<dbReference type="AlphaFoldDB" id="A0A8E2E0D5"/>
<protein>
    <submittedName>
        <fullName evidence="2">Uncharacterized protein</fullName>
    </submittedName>
</protein>
<keyword evidence="1" id="KW-1133">Transmembrane helix</keyword>
<evidence type="ECO:0000256" key="1">
    <source>
        <dbReference type="SAM" id="Phobius"/>
    </source>
</evidence>
<keyword evidence="1" id="KW-0472">Membrane</keyword>
<proteinExistence type="predicted"/>
<feature type="transmembrane region" description="Helical" evidence="1">
    <location>
        <begin position="31"/>
        <end position="52"/>
    </location>
</feature>
<reference evidence="2 3" key="1">
    <citation type="journal article" date="2016" name="Nat. Commun.">
        <title>Ectomycorrhizal ecology is imprinted in the genome of the dominant symbiotic fungus Cenococcum geophilum.</title>
        <authorList>
            <consortium name="DOE Joint Genome Institute"/>
            <person name="Peter M."/>
            <person name="Kohler A."/>
            <person name="Ohm R.A."/>
            <person name="Kuo A."/>
            <person name="Krutzmann J."/>
            <person name="Morin E."/>
            <person name="Arend M."/>
            <person name="Barry K.W."/>
            <person name="Binder M."/>
            <person name="Choi C."/>
            <person name="Clum A."/>
            <person name="Copeland A."/>
            <person name="Grisel N."/>
            <person name="Haridas S."/>
            <person name="Kipfer T."/>
            <person name="LaButti K."/>
            <person name="Lindquist E."/>
            <person name="Lipzen A."/>
            <person name="Maire R."/>
            <person name="Meier B."/>
            <person name="Mihaltcheva S."/>
            <person name="Molinier V."/>
            <person name="Murat C."/>
            <person name="Poggeler S."/>
            <person name="Quandt C.A."/>
            <person name="Sperisen C."/>
            <person name="Tritt A."/>
            <person name="Tisserant E."/>
            <person name="Crous P.W."/>
            <person name="Henrissat B."/>
            <person name="Nehls U."/>
            <person name="Egli S."/>
            <person name="Spatafora J.W."/>
            <person name="Grigoriev I.V."/>
            <person name="Martin F.M."/>
        </authorList>
    </citation>
    <scope>NUCLEOTIDE SEQUENCE [LARGE SCALE GENOMIC DNA]</scope>
    <source>
        <strain evidence="2 3">CBS 459.81</strain>
    </source>
</reference>
<sequence>VLGAIVFNIYYIFSSKDLTAILSAYIVRIKAIFTFTLASLVFTILLALIILFKKLSNYNSKKIKKKVVTI</sequence>